<feature type="signal peptide" evidence="2">
    <location>
        <begin position="1"/>
        <end position="18"/>
    </location>
</feature>
<keyword evidence="2" id="KW-0732">Signal</keyword>
<evidence type="ECO:0000313" key="4">
    <source>
        <dbReference type="Proteomes" id="UP000623467"/>
    </source>
</evidence>
<feature type="compositionally biased region" description="Basic residues" evidence="1">
    <location>
        <begin position="511"/>
        <end position="527"/>
    </location>
</feature>
<proteinExistence type="predicted"/>
<name>A0A8H6XZH7_9AGAR</name>
<sequence length="549" mass="61504">MAWPRKVSFSVIYLFVLSLYLRRLPAGGRPRRPSPTAPRPGWVGVLPAKLAASARETITSIGGKVVDKAVSAVGKAATLTKELFSPSKKRPRKDDNDIGEGSSHTKRSRPTTEAASFEKFLASSKEGEEGEEEDDPDNPFEYAASELENFSTHMLRLSKKGTKLQVRWADGLRRLNLDALVLEYNKLSPEQRSEAATLWPWMADLLCKPTQWGYGYGERCQKGSLFSLNRLTYHLERIGNWASPSSPAFLLEVVPNEKLVFDFDGEIIEIPIQFYFVLFALIPTFGNGQRVWQAFKKAAAAKTRANLRDMFSGRACAEYEDNAVYGQHSRPHEPDGKNYVGKSVNPKIRDGQHDAGPGNKLRQKEEKLGYPFPGWQRETVLEVNYDIEHLLITATGSDNEAHEIFGKVLICGGTTTFRWAVTESSLRDTTLRIWQKFGPLVGNALAPSYIAEILRGKCRTEATRHLKPFPPEAFGNDLPVPMMTPQEAEELRPFPTVPQPPKSQRQDPSRRRYNPSKPQRSKARSKPKSLQVAQDLLHLMGGSIEDGDP</sequence>
<dbReference type="EMBL" id="JACAZH010000016">
    <property type="protein sequence ID" value="KAF7349411.1"/>
    <property type="molecule type" value="Genomic_DNA"/>
</dbReference>
<accession>A0A8H6XZH7</accession>
<evidence type="ECO:0000256" key="2">
    <source>
        <dbReference type="SAM" id="SignalP"/>
    </source>
</evidence>
<feature type="region of interest" description="Disordered" evidence="1">
    <location>
        <begin position="491"/>
        <end position="531"/>
    </location>
</feature>
<dbReference type="AlphaFoldDB" id="A0A8H6XZH7"/>
<organism evidence="3 4">
    <name type="scientific">Mycena sanguinolenta</name>
    <dbReference type="NCBI Taxonomy" id="230812"/>
    <lineage>
        <taxon>Eukaryota</taxon>
        <taxon>Fungi</taxon>
        <taxon>Dikarya</taxon>
        <taxon>Basidiomycota</taxon>
        <taxon>Agaricomycotina</taxon>
        <taxon>Agaricomycetes</taxon>
        <taxon>Agaricomycetidae</taxon>
        <taxon>Agaricales</taxon>
        <taxon>Marasmiineae</taxon>
        <taxon>Mycenaceae</taxon>
        <taxon>Mycena</taxon>
    </lineage>
</organism>
<keyword evidence="4" id="KW-1185">Reference proteome</keyword>
<evidence type="ECO:0000256" key="1">
    <source>
        <dbReference type="SAM" id="MobiDB-lite"/>
    </source>
</evidence>
<protein>
    <submittedName>
        <fullName evidence="3">Uncharacterized protein</fullName>
    </submittedName>
</protein>
<feature type="region of interest" description="Disordered" evidence="1">
    <location>
        <begin position="83"/>
        <end position="116"/>
    </location>
</feature>
<gene>
    <name evidence="3" type="ORF">MSAN_01731000</name>
</gene>
<evidence type="ECO:0000313" key="3">
    <source>
        <dbReference type="EMBL" id="KAF7349411.1"/>
    </source>
</evidence>
<dbReference type="Proteomes" id="UP000623467">
    <property type="component" value="Unassembled WGS sequence"/>
</dbReference>
<feature type="chain" id="PRO_5034067881" evidence="2">
    <location>
        <begin position="19"/>
        <end position="549"/>
    </location>
</feature>
<comment type="caution">
    <text evidence="3">The sequence shown here is derived from an EMBL/GenBank/DDBJ whole genome shotgun (WGS) entry which is preliminary data.</text>
</comment>
<reference evidence="3" key="1">
    <citation type="submission" date="2020-05" db="EMBL/GenBank/DDBJ databases">
        <title>Mycena genomes resolve the evolution of fungal bioluminescence.</title>
        <authorList>
            <person name="Tsai I.J."/>
        </authorList>
    </citation>
    <scope>NUCLEOTIDE SEQUENCE</scope>
    <source>
        <strain evidence="3">160909Yilan</strain>
    </source>
</reference>